<feature type="compositionally biased region" description="Low complexity" evidence="1">
    <location>
        <begin position="77"/>
        <end position="87"/>
    </location>
</feature>
<dbReference type="Proteomes" id="UP001283361">
    <property type="component" value="Unassembled WGS sequence"/>
</dbReference>
<dbReference type="EMBL" id="JAWDGP010000590">
    <property type="protein sequence ID" value="KAK3799225.1"/>
    <property type="molecule type" value="Genomic_DNA"/>
</dbReference>
<evidence type="ECO:0000313" key="3">
    <source>
        <dbReference type="Proteomes" id="UP001283361"/>
    </source>
</evidence>
<organism evidence="2 3">
    <name type="scientific">Elysia crispata</name>
    <name type="common">lettuce slug</name>
    <dbReference type="NCBI Taxonomy" id="231223"/>
    <lineage>
        <taxon>Eukaryota</taxon>
        <taxon>Metazoa</taxon>
        <taxon>Spiralia</taxon>
        <taxon>Lophotrochozoa</taxon>
        <taxon>Mollusca</taxon>
        <taxon>Gastropoda</taxon>
        <taxon>Heterobranchia</taxon>
        <taxon>Euthyneura</taxon>
        <taxon>Panpulmonata</taxon>
        <taxon>Sacoglossa</taxon>
        <taxon>Placobranchoidea</taxon>
        <taxon>Plakobranchidae</taxon>
        <taxon>Elysia</taxon>
    </lineage>
</organism>
<keyword evidence="3" id="KW-1185">Reference proteome</keyword>
<name>A0AAE1B4X6_9GAST</name>
<dbReference type="AlphaFoldDB" id="A0AAE1B4X6"/>
<reference evidence="2" key="1">
    <citation type="journal article" date="2023" name="G3 (Bethesda)">
        <title>A reference genome for the long-term kleptoplast-retaining sea slug Elysia crispata morphotype clarki.</title>
        <authorList>
            <person name="Eastman K.E."/>
            <person name="Pendleton A.L."/>
            <person name="Shaikh M.A."/>
            <person name="Suttiyut T."/>
            <person name="Ogas R."/>
            <person name="Tomko P."/>
            <person name="Gavelis G."/>
            <person name="Widhalm J.R."/>
            <person name="Wisecaver J.H."/>
        </authorList>
    </citation>
    <scope>NUCLEOTIDE SEQUENCE</scope>
    <source>
        <strain evidence="2">ECLA1</strain>
    </source>
</reference>
<comment type="caution">
    <text evidence="2">The sequence shown here is derived from an EMBL/GenBank/DDBJ whole genome shotgun (WGS) entry which is preliminary data.</text>
</comment>
<accession>A0AAE1B4X6</accession>
<protein>
    <submittedName>
        <fullName evidence="2">Uncharacterized protein</fullName>
    </submittedName>
</protein>
<evidence type="ECO:0000256" key="1">
    <source>
        <dbReference type="SAM" id="MobiDB-lite"/>
    </source>
</evidence>
<sequence>MAEIDIKTITRMIMDNTGLDRTLSSIATCQTGTHGYPLQCAYLEGQSETLYQSTQESMSLIKPGKRPWPTGMIARAPLATLPTPTTTVAKSKHSAHATPKMASNSAGQKPTPETEQPDTPPLEEPSTDKTIAPPEQPDIPMAAAGDAEETSPLKTARLPRSLRALQP</sequence>
<feature type="region of interest" description="Disordered" evidence="1">
    <location>
        <begin position="77"/>
        <end position="167"/>
    </location>
</feature>
<evidence type="ECO:0000313" key="2">
    <source>
        <dbReference type="EMBL" id="KAK3799225.1"/>
    </source>
</evidence>
<proteinExistence type="predicted"/>
<gene>
    <name evidence="2" type="ORF">RRG08_054352</name>
</gene>